<comment type="caution">
    <text evidence="2">The sequence shown here is derived from an EMBL/GenBank/DDBJ whole genome shotgun (WGS) entry which is preliminary data.</text>
</comment>
<dbReference type="CDD" id="cd04301">
    <property type="entry name" value="NAT_SF"/>
    <property type="match status" value="1"/>
</dbReference>
<feature type="domain" description="N-acetyltransferase" evidence="1">
    <location>
        <begin position="11"/>
        <end position="163"/>
    </location>
</feature>
<dbReference type="Pfam" id="PF13673">
    <property type="entry name" value="Acetyltransf_10"/>
    <property type="match status" value="1"/>
</dbReference>
<keyword evidence="2" id="KW-0808">Transferase</keyword>
<dbReference type="PROSITE" id="PS51186">
    <property type="entry name" value="GNAT"/>
    <property type="match status" value="1"/>
</dbReference>
<dbReference type="Gene3D" id="3.40.630.30">
    <property type="match status" value="1"/>
</dbReference>
<accession>A0A3D9CAY0</accession>
<keyword evidence="3" id="KW-1185">Reference proteome</keyword>
<organism evidence="2 3">
    <name type="scientific">Chryseobacterium pennae</name>
    <dbReference type="NCBI Taxonomy" id="2258962"/>
    <lineage>
        <taxon>Bacteria</taxon>
        <taxon>Pseudomonadati</taxon>
        <taxon>Bacteroidota</taxon>
        <taxon>Flavobacteriia</taxon>
        <taxon>Flavobacteriales</taxon>
        <taxon>Weeksellaceae</taxon>
        <taxon>Chryseobacterium group</taxon>
        <taxon>Chryseobacterium</taxon>
    </lineage>
</organism>
<evidence type="ECO:0000313" key="2">
    <source>
        <dbReference type="EMBL" id="REC63030.1"/>
    </source>
</evidence>
<evidence type="ECO:0000313" key="3">
    <source>
        <dbReference type="Proteomes" id="UP000256686"/>
    </source>
</evidence>
<dbReference type="PANTHER" id="PTHR43451">
    <property type="entry name" value="ACETYLTRANSFERASE (GNAT) FAMILY PROTEIN"/>
    <property type="match status" value="1"/>
</dbReference>
<dbReference type="AlphaFoldDB" id="A0A3D9CAY0"/>
<reference evidence="3" key="1">
    <citation type="submission" date="2018-06" db="EMBL/GenBank/DDBJ databases">
        <authorList>
            <person name="Lum Nde A."/>
            <person name="Hugo C."/>
        </authorList>
    </citation>
    <scope>NUCLEOTIDE SEQUENCE [LARGE SCALE GENOMIC DNA]</scope>
    <source>
        <strain evidence="3">1_F178</strain>
    </source>
</reference>
<proteinExistence type="predicted"/>
<gene>
    <name evidence="2" type="ORF">DRF65_07310</name>
</gene>
<dbReference type="InterPro" id="IPR000182">
    <property type="entry name" value="GNAT_dom"/>
</dbReference>
<dbReference type="RefSeq" id="WP_115970107.1">
    <property type="nucleotide sequence ID" value="NZ_QNVT01000005.1"/>
</dbReference>
<dbReference type="Proteomes" id="UP000256686">
    <property type="component" value="Unassembled WGS sequence"/>
</dbReference>
<evidence type="ECO:0000259" key="1">
    <source>
        <dbReference type="PROSITE" id="PS51186"/>
    </source>
</evidence>
<dbReference type="GO" id="GO:0016747">
    <property type="term" value="F:acyltransferase activity, transferring groups other than amino-acyl groups"/>
    <property type="evidence" value="ECO:0007669"/>
    <property type="project" value="InterPro"/>
</dbReference>
<protein>
    <submittedName>
        <fullName evidence="2">GNAT family N-acetyltransferase</fullName>
    </submittedName>
</protein>
<dbReference type="EMBL" id="QNVT01000005">
    <property type="protein sequence ID" value="REC63030.1"/>
    <property type="molecule type" value="Genomic_DNA"/>
</dbReference>
<sequence length="163" mass="19040">MNNNTSDNLKIILREGNQYDLPEMLQLFKDTITTVCNKDYNTDQLEAWKSGADNQERWEKVISKQYILIAESENKMAGFCTLDQGNYIDLLFVHKDYQHQGIASKLYRLIEKEALQQNQKFLTADVSKTAKPFFERMNFKIIQEQIVSVKGVDLVNYKMEKSL</sequence>
<dbReference type="PANTHER" id="PTHR43451:SF1">
    <property type="entry name" value="ACETYLTRANSFERASE"/>
    <property type="match status" value="1"/>
</dbReference>
<name>A0A3D9CAY0_9FLAO</name>
<dbReference type="InterPro" id="IPR016181">
    <property type="entry name" value="Acyl_CoA_acyltransferase"/>
</dbReference>
<dbReference type="InterPro" id="IPR052564">
    <property type="entry name" value="N-acetyltrans/Recomb-assoc"/>
</dbReference>
<dbReference type="SUPFAM" id="SSF55729">
    <property type="entry name" value="Acyl-CoA N-acyltransferases (Nat)"/>
    <property type="match status" value="1"/>
</dbReference>